<gene>
    <name evidence="2" type="ORF">CTI12_AA199830</name>
</gene>
<dbReference type="Pfam" id="PF03732">
    <property type="entry name" value="Retrotrans_gag"/>
    <property type="match status" value="1"/>
</dbReference>
<dbReference type="InterPro" id="IPR005162">
    <property type="entry name" value="Retrotrans_gag_dom"/>
</dbReference>
<evidence type="ECO:0000313" key="2">
    <source>
        <dbReference type="EMBL" id="PWA80037.1"/>
    </source>
</evidence>
<protein>
    <submittedName>
        <fullName evidence="2">Gag-pol polyprotein</fullName>
    </submittedName>
</protein>
<dbReference type="AlphaFoldDB" id="A0A2U1P2V0"/>
<dbReference type="OrthoDB" id="1936908at2759"/>
<accession>A0A2U1P2V0</accession>
<name>A0A2U1P2V0_ARTAN</name>
<proteinExistence type="predicted"/>
<keyword evidence="3" id="KW-1185">Reference proteome</keyword>
<reference evidence="2 3" key="1">
    <citation type="journal article" date="2018" name="Mol. Plant">
        <title>The genome of Artemisia annua provides insight into the evolution of Asteraceae family and artemisinin biosynthesis.</title>
        <authorList>
            <person name="Shen Q."/>
            <person name="Zhang L."/>
            <person name="Liao Z."/>
            <person name="Wang S."/>
            <person name="Yan T."/>
            <person name="Shi P."/>
            <person name="Liu M."/>
            <person name="Fu X."/>
            <person name="Pan Q."/>
            <person name="Wang Y."/>
            <person name="Lv Z."/>
            <person name="Lu X."/>
            <person name="Zhang F."/>
            <person name="Jiang W."/>
            <person name="Ma Y."/>
            <person name="Chen M."/>
            <person name="Hao X."/>
            <person name="Li L."/>
            <person name="Tang Y."/>
            <person name="Lv G."/>
            <person name="Zhou Y."/>
            <person name="Sun X."/>
            <person name="Brodelius P.E."/>
            <person name="Rose J.K.C."/>
            <person name="Tang K."/>
        </authorList>
    </citation>
    <scope>NUCLEOTIDE SEQUENCE [LARGE SCALE GENOMIC DNA]</scope>
    <source>
        <strain evidence="3">cv. Huhao1</strain>
        <tissue evidence="2">Leaf</tissue>
    </source>
</reference>
<comment type="caution">
    <text evidence="2">The sequence shown here is derived from an EMBL/GenBank/DDBJ whole genome shotgun (WGS) entry which is preliminary data.</text>
</comment>
<dbReference type="Proteomes" id="UP000245207">
    <property type="component" value="Unassembled WGS sequence"/>
</dbReference>
<dbReference type="EMBL" id="PKPP01001775">
    <property type="protein sequence ID" value="PWA80037.1"/>
    <property type="molecule type" value="Genomic_DNA"/>
</dbReference>
<evidence type="ECO:0000313" key="3">
    <source>
        <dbReference type="Proteomes" id="UP000245207"/>
    </source>
</evidence>
<organism evidence="2 3">
    <name type="scientific">Artemisia annua</name>
    <name type="common">Sweet wormwood</name>
    <dbReference type="NCBI Taxonomy" id="35608"/>
    <lineage>
        <taxon>Eukaryota</taxon>
        <taxon>Viridiplantae</taxon>
        <taxon>Streptophyta</taxon>
        <taxon>Embryophyta</taxon>
        <taxon>Tracheophyta</taxon>
        <taxon>Spermatophyta</taxon>
        <taxon>Magnoliopsida</taxon>
        <taxon>eudicotyledons</taxon>
        <taxon>Gunneridae</taxon>
        <taxon>Pentapetalae</taxon>
        <taxon>asterids</taxon>
        <taxon>campanulids</taxon>
        <taxon>Asterales</taxon>
        <taxon>Asteraceae</taxon>
        <taxon>Asteroideae</taxon>
        <taxon>Anthemideae</taxon>
        <taxon>Artemisiinae</taxon>
        <taxon>Artemisia</taxon>
    </lineage>
</organism>
<feature type="domain" description="Retrotransposon gag" evidence="1">
    <location>
        <begin position="17"/>
        <end position="114"/>
    </location>
</feature>
<evidence type="ECO:0000259" key="1">
    <source>
        <dbReference type="Pfam" id="PF03732"/>
    </source>
</evidence>
<sequence length="132" mass="15190">MESVMDISECVDHQKVKYAASSLINKALTWWNTQKQARGTDATTAMSWEDFKVLIMEEFCPDNEMQKLETQFWNHAMVGSGHATYTDKFHDLARLVPHLVTPEPKRIARYINGLIPQIRGMENVPKKTQNPL</sequence>